<dbReference type="RefSeq" id="WP_141196612.1">
    <property type="nucleotide sequence ID" value="NZ_CP041186.1"/>
</dbReference>
<dbReference type="InterPro" id="IPR038072">
    <property type="entry name" value="GspK_central_sf"/>
</dbReference>
<dbReference type="EMBL" id="CP041186">
    <property type="protein sequence ID" value="QDG50116.1"/>
    <property type="molecule type" value="Genomic_DNA"/>
</dbReference>
<dbReference type="OrthoDB" id="5491068at2"/>
<reference evidence="3 4" key="1">
    <citation type="submission" date="2019-06" db="EMBL/GenBank/DDBJ databases">
        <title>Persicimonas caeni gen. nov., sp. nov., a predatory bacterium isolated from solar saltern.</title>
        <authorList>
            <person name="Wang S."/>
        </authorList>
    </citation>
    <scope>NUCLEOTIDE SEQUENCE [LARGE SCALE GENOMIC DNA]</scope>
    <source>
        <strain evidence="3 4">YN101</strain>
    </source>
</reference>
<sequence length="535" mass="59989">MLDFIAKATMRTLDALDRPAQNPMKGRPRGIALIVVTVTVGILATAVVEYAYSTRVNLSMSSNNADKVRSYYLARSAVNISRLLLSFQYALQSESREAGRGEDADDMAQLISRAMRRSNFQMYQYVDLLMKPFNSGKLESPVGGIDLKDSGVEGFGEFGGDFTVEIIPEEGKVDINRFNTDQISEGDLQEICAMIVDSSYDSIFEEKDEWGETLDRALVMERMVNYIDLNTQGLELTPDCTIRSSSGDEQRPYDRAERDTEPRDAKLTHLDELYQVEGVSDTFMKAFGEQMTVYPVGRPNLNVATAPIFYSVLCRNVEAQNGIAPRSGNEGSASPFNLCARDPQIRSQVLYFALALDGVRQFFSDPMSVLMAYVGSTESKLLPSAKKGQPVAFLSVSQLPSYVEDFKRNPQVMAQFLMYSPTYQQLVAANPALQVDPLNPQFPQWTVNFDRTGLMRSVSSRTPSIYRLRAKGTYGSSETVIETVIDFGKTVRRLPGEKQLTENVDDPEEVKELKKALRETREAMPKGRVLYWREK</sequence>
<feature type="region of interest" description="Disordered" evidence="1">
    <location>
        <begin position="238"/>
        <end position="264"/>
    </location>
</feature>
<evidence type="ECO:0000256" key="1">
    <source>
        <dbReference type="SAM" id="MobiDB-lite"/>
    </source>
</evidence>
<dbReference type="AlphaFoldDB" id="A0A4Y6PP62"/>
<evidence type="ECO:0000313" key="3">
    <source>
        <dbReference type="EMBL" id="QDG50116.1"/>
    </source>
</evidence>
<keyword evidence="2" id="KW-0812">Transmembrane</keyword>
<evidence type="ECO:0000313" key="4">
    <source>
        <dbReference type="Proteomes" id="UP000315995"/>
    </source>
</evidence>
<dbReference type="Gene3D" id="1.10.40.60">
    <property type="entry name" value="EpsJ-like"/>
    <property type="match status" value="1"/>
</dbReference>
<keyword evidence="4" id="KW-1185">Reference proteome</keyword>
<accession>A0A4Y6PP62</accession>
<organism evidence="3 4">
    <name type="scientific">Persicimonas caeni</name>
    <dbReference type="NCBI Taxonomy" id="2292766"/>
    <lineage>
        <taxon>Bacteria</taxon>
        <taxon>Deltaproteobacteria</taxon>
        <taxon>Bradymonadales</taxon>
        <taxon>Bradymonadaceae</taxon>
        <taxon>Persicimonas</taxon>
    </lineage>
</organism>
<dbReference type="SUPFAM" id="SSF158544">
    <property type="entry name" value="GspK insert domain-like"/>
    <property type="match status" value="1"/>
</dbReference>
<feature type="compositionally biased region" description="Basic and acidic residues" evidence="1">
    <location>
        <begin position="246"/>
        <end position="264"/>
    </location>
</feature>
<keyword evidence="2" id="KW-0472">Membrane</keyword>
<gene>
    <name evidence="3" type="ORF">FIV42_05015</name>
</gene>
<dbReference type="Proteomes" id="UP000315995">
    <property type="component" value="Chromosome"/>
</dbReference>
<evidence type="ECO:0000256" key="2">
    <source>
        <dbReference type="SAM" id="Phobius"/>
    </source>
</evidence>
<accession>A0A5B8Y1S1</accession>
<protein>
    <submittedName>
        <fullName evidence="3">General secretion pathway protein GspK</fullName>
    </submittedName>
</protein>
<proteinExistence type="predicted"/>
<keyword evidence="2" id="KW-1133">Transmembrane helix</keyword>
<feature type="transmembrane region" description="Helical" evidence="2">
    <location>
        <begin position="31"/>
        <end position="52"/>
    </location>
</feature>
<name>A0A4Y6PP62_PERCE</name>